<gene>
    <name evidence="2" type="ORF">GA0070216_104264</name>
</gene>
<evidence type="ECO:0000256" key="1">
    <source>
        <dbReference type="SAM" id="MobiDB-lite"/>
    </source>
</evidence>
<proteinExistence type="predicted"/>
<dbReference type="RefSeq" id="WP_245722431.1">
    <property type="nucleotide sequence ID" value="NZ_FMCU01000004.1"/>
</dbReference>
<feature type="region of interest" description="Disordered" evidence="1">
    <location>
        <begin position="1"/>
        <end position="29"/>
    </location>
</feature>
<keyword evidence="3" id="KW-1185">Reference proteome</keyword>
<reference evidence="3" key="1">
    <citation type="submission" date="2016-06" db="EMBL/GenBank/DDBJ databases">
        <authorList>
            <person name="Varghese N."/>
            <person name="Submissions Spin"/>
        </authorList>
    </citation>
    <scope>NUCLEOTIDE SEQUENCE [LARGE SCALE GENOMIC DNA]</scope>
    <source>
        <strain evidence="3">DSM 44100</strain>
    </source>
</reference>
<name>A0A1C4XB94_9ACTN</name>
<sequence length="76" mass="8334">MFTRLTAISGVTPVPPGPLGGSARCGDGRSRGVRVHVCAWADRHTLGMVHLTHFPQTTHPEEIFRQIRAQTEHPVP</sequence>
<evidence type="ECO:0000313" key="2">
    <source>
        <dbReference type="EMBL" id="SCF05736.1"/>
    </source>
</evidence>
<dbReference type="STRING" id="121616.GA0070216_104264"/>
<evidence type="ECO:0000313" key="3">
    <source>
        <dbReference type="Proteomes" id="UP000198797"/>
    </source>
</evidence>
<protein>
    <submittedName>
        <fullName evidence="2">Uncharacterized protein</fullName>
    </submittedName>
</protein>
<dbReference type="Proteomes" id="UP000198797">
    <property type="component" value="Unassembled WGS sequence"/>
</dbReference>
<dbReference type="AlphaFoldDB" id="A0A1C4XB94"/>
<dbReference type="EMBL" id="FMCU01000004">
    <property type="protein sequence ID" value="SCF05736.1"/>
    <property type="molecule type" value="Genomic_DNA"/>
</dbReference>
<accession>A0A1C4XB94</accession>
<organism evidence="2 3">
    <name type="scientific">Micromonospora matsumotoense</name>
    <dbReference type="NCBI Taxonomy" id="121616"/>
    <lineage>
        <taxon>Bacteria</taxon>
        <taxon>Bacillati</taxon>
        <taxon>Actinomycetota</taxon>
        <taxon>Actinomycetes</taxon>
        <taxon>Micromonosporales</taxon>
        <taxon>Micromonosporaceae</taxon>
        <taxon>Micromonospora</taxon>
    </lineage>
</organism>